<gene>
    <name evidence="2" type="ORF">D2E76_27610</name>
</gene>
<organism evidence="2 3">
    <name type="scientific">Mycobacteroides abscessus</name>
    <dbReference type="NCBI Taxonomy" id="36809"/>
    <lineage>
        <taxon>Bacteria</taxon>
        <taxon>Bacillati</taxon>
        <taxon>Actinomycetota</taxon>
        <taxon>Actinomycetes</taxon>
        <taxon>Mycobacteriales</taxon>
        <taxon>Mycobacteriaceae</taxon>
        <taxon>Mycobacteroides</taxon>
    </lineage>
</organism>
<dbReference type="EMBL" id="QXBN01000055">
    <property type="protein sequence ID" value="RIT28595.1"/>
    <property type="molecule type" value="Genomic_DNA"/>
</dbReference>
<reference evidence="2 3" key="1">
    <citation type="submission" date="2018-08" db="EMBL/GenBank/DDBJ databases">
        <title>Linezolid Resistance in Mycobacterium abscessus: MIC Distribution and Comprehensive Investigation of Resistance Mechanisms.</title>
        <authorList>
            <person name="Ye M."/>
            <person name="Xu L."/>
            <person name="Zou Y."/>
            <person name="Li B."/>
            <person name="Guo Q."/>
            <person name="Zhang Y."/>
            <person name="Zhan M."/>
            <person name="Xu B."/>
            <person name="Yu F."/>
            <person name="Zhang Z."/>
            <person name="Chu H."/>
        </authorList>
    </citation>
    <scope>NUCLEOTIDE SEQUENCE [LARGE SCALE GENOMIC DNA]</scope>
    <source>
        <strain evidence="2 3">G143</strain>
    </source>
</reference>
<evidence type="ECO:0000259" key="1">
    <source>
        <dbReference type="PROSITE" id="PS50921"/>
    </source>
</evidence>
<dbReference type="SUPFAM" id="SSF52172">
    <property type="entry name" value="CheY-like"/>
    <property type="match status" value="1"/>
</dbReference>
<accession>A0ABD7HGC5</accession>
<feature type="domain" description="ANTAR" evidence="1">
    <location>
        <begin position="14"/>
        <end position="75"/>
    </location>
</feature>
<dbReference type="Proteomes" id="UP000284557">
    <property type="component" value="Unassembled WGS sequence"/>
</dbReference>
<dbReference type="AlphaFoldDB" id="A0ABD7HGC5"/>
<proteinExistence type="predicted"/>
<name>A0ABD7HGC5_9MYCO</name>
<dbReference type="InterPro" id="IPR011006">
    <property type="entry name" value="CheY-like_superfamily"/>
</dbReference>
<dbReference type="InterPro" id="IPR036388">
    <property type="entry name" value="WH-like_DNA-bd_sf"/>
</dbReference>
<evidence type="ECO:0000313" key="3">
    <source>
        <dbReference type="Proteomes" id="UP000284557"/>
    </source>
</evidence>
<protein>
    <submittedName>
        <fullName evidence="2">ANTAR domain-containing protein</fullName>
    </submittedName>
</protein>
<dbReference type="InterPro" id="IPR005561">
    <property type="entry name" value="ANTAR"/>
</dbReference>
<evidence type="ECO:0000313" key="2">
    <source>
        <dbReference type="EMBL" id="RIT28595.1"/>
    </source>
</evidence>
<dbReference type="Pfam" id="PF03861">
    <property type="entry name" value="ANTAR"/>
    <property type="match status" value="1"/>
</dbReference>
<sequence>MATLYVDATGSLQQDREESLTEAVAEIAENRGVIEQAKCMLMVINGLHEDPASELLKWRSQETNVKLRMLAQRIVANRG</sequence>
<dbReference type="Gene3D" id="1.10.10.10">
    <property type="entry name" value="Winged helix-like DNA-binding domain superfamily/Winged helix DNA-binding domain"/>
    <property type="match status" value="1"/>
</dbReference>
<comment type="caution">
    <text evidence="2">The sequence shown here is derived from an EMBL/GenBank/DDBJ whole genome shotgun (WGS) entry which is preliminary data.</text>
</comment>
<dbReference type="SMART" id="SM01012">
    <property type="entry name" value="ANTAR"/>
    <property type="match status" value="1"/>
</dbReference>
<dbReference type="PROSITE" id="PS50921">
    <property type="entry name" value="ANTAR"/>
    <property type="match status" value="1"/>
</dbReference>